<dbReference type="AlphaFoldDB" id="A0A850P3Z8"/>
<protein>
    <submittedName>
        <fullName evidence="2">YqaJ viral recombinase family protein</fullName>
    </submittedName>
</protein>
<sequence length="226" mass="25156">MKIYHDLQQGTEEWLQARCGVLTASTIGQLLTTTGKSAKNDKSRRLVMDLLSQRITGIAEPVHQNAAMLRGHDDESEAKLLYSREVAIVDEVGFVTEDKWGFTLGYSPDGLVGDDGLIEVKSRAHALQAQTIIDQVVPAEYMAQIQTGLLVTQRKWCDFISYPAMGGGKMMVLRVLPDPAMHARLLDAARSFESEVSQRQAEYDAALNNAGIRFFDTVRREELEIV</sequence>
<dbReference type="InterPro" id="IPR051703">
    <property type="entry name" value="NF-kappa-B_Signaling_Reg"/>
</dbReference>
<dbReference type="EMBL" id="JABXXR010000007">
    <property type="protein sequence ID" value="NVN39377.1"/>
    <property type="molecule type" value="Genomic_DNA"/>
</dbReference>
<dbReference type="Proteomes" id="UP000585665">
    <property type="component" value="Unassembled WGS sequence"/>
</dbReference>
<dbReference type="CDD" id="cd22343">
    <property type="entry name" value="PDDEXK_lambda_exonuclease-like"/>
    <property type="match status" value="1"/>
</dbReference>
<dbReference type="SUPFAM" id="SSF52980">
    <property type="entry name" value="Restriction endonuclease-like"/>
    <property type="match status" value="1"/>
</dbReference>
<evidence type="ECO:0000313" key="2">
    <source>
        <dbReference type="EMBL" id="NVN39377.1"/>
    </source>
</evidence>
<dbReference type="Gene3D" id="3.90.320.10">
    <property type="match status" value="1"/>
</dbReference>
<name>A0A850P3Z8_9PROT</name>
<comment type="caution">
    <text evidence="2">The sequence shown here is derived from an EMBL/GenBank/DDBJ whole genome shotgun (WGS) entry which is preliminary data.</text>
</comment>
<accession>A0A850P3Z8</accession>
<dbReference type="Pfam" id="PF09588">
    <property type="entry name" value="YqaJ"/>
    <property type="match status" value="1"/>
</dbReference>
<feature type="domain" description="YqaJ viral recombinase" evidence="1">
    <location>
        <begin position="13"/>
        <end position="154"/>
    </location>
</feature>
<dbReference type="InterPro" id="IPR011604">
    <property type="entry name" value="PDDEXK-like_dom_sf"/>
</dbReference>
<dbReference type="PANTHER" id="PTHR46609:SF8">
    <property type="entry name" value="YQAJ VIRAL RECOMBINASE DOMAIN-CONTAINING PROTEIN"/>
    <property type="match status" value="1"/>
</dbReference>
<reference evidence="2 3" key="1">
    <citation type="submission" date="2020-06" db="EMBL/GenBank/DDBJ databases">
        <title>Description of novel acetic acid bacteria.</title>
        <authorList>
            <person name="Sombolestani A."/>
        </authorList>
    </citation>
    <scope>NUCLEOTIDE SEQUENCE [LARGE SCALE GENOMIC DNA]</scope>
    <source>
        <strain evidence="2 3">LMG 27010</strain>
    </source>
</reference>
<proteinExistence type="predicted"/>
<dbReference type="RefSeq" id="WP_176612395.1">
    <property type="nucleotide sequence ID" value="NZ_JABXXR010000007.1"/>
</dbReference>
<dbReference type="PANTHER" id="PTHR46609">
    <property type="entry name" value="EXONUCLEASE, PHAGE-TYPE/RECB, C-TERMINAL DOMAIN-CONTAINING PROTEIN"/>
    <property type="match status" value="1"/>
</dbReference>
<evidence type="ECO:0000313" key="3">
    <source>
        <dbReference type="Proteomes" id="UP000585665"/>
    </source>
</evidence>
<evidence type="ECO:0000259" key="1">
    <source>
        <dbReference type="Pfam" id="PF09588"/>
    </source>
</evidence>
<gene>
    <name evidence="2" type="ORF">HUK82_02190</name>
</gene>
<dbReference type="InterPro" id="IPR011335">
    <property type="entry name" value="Restrct_endonuc-II-like"/>
</dbReference>
<keyword evidence="3" id="KW-1185">Reference proteome</keyword>
<organism evidence="2 3">
    <name type="scientific">Ameyamaea chiangmaiensis</name>
    <dbReference type="NCBI Taxonomy" id="442969"/>
    <lineage>
        <taxon>Bacteria</taxon>
        <taxon>Pseudomonadati</taxon>
        <taxon>Pseudomonadota</taxon>
        <taxon>Alphaproteobacteria</taxon>
        <taxon>Acetobacterales</taxon>
        <taxon>Acetobacteraceae</taxon>
        <taxon>Ameyamaea</taxon>
    </lineage>
</organism>
<dbReference type="InterPro" id="IPR019080">
    <property type="entry name" value="YqaJ_viral_recombinase"/>
</dbReference>